<accession>A0A1M5SEJ5</accession>
<dbReference type="EMBL" id="FQXM01000004">
    <property type="protein sequence ID" value="SHH36698.1"/>
    <property type="molecule type" value="Genomic_DNA"/>
</dbReference>
<organism evidence="1 2">
    <name type="scientific">Clostridium grantii DSM 8605</name>
    <dbReference type="NCBI Taxonomy" id="1121316"/>
    <lineage>
        <taxon>Bacteria</taxon>
        <taxon>Bacillati</taxon>
        <taxon>Bacillota</taxon>
        <taxon>Clostridia</taxon>
        <taxon>Eubacteriales</taxon>
        <taxon>Clostridiaceae</taxon>
        <taxon>Clostridium</taxon>
    </lineage>
</organism>
<evidence type="ECO:0000313" key="2">
    <source>
        <dbReference type="Proteomes" id="UP000184447"/>
    </source>
</evidence>
<sequence length="91" mass="10979">MENLFTKMETRKQKLDKQIVGDYIYLYAGGTREERKFVLEELFMQKINNYDYVEYCIKKNEWTLDDILKGHFANLYCCIEQLVCCSKEILD</sequence>
<dbReference type="AlphaFoldDB" id="A0A1M5SEJ5"/>
<name>A0A1M5SEJ5_9CLOT</name>
<protein>
    <submittedName>
        <fullName evidence="1">Uncharacterized protein</fullName>
    </submittedName>
</protein>
<reference evidence="1 2" key="1">
    <citation type="submission" date="2016-11" db="EMBL/GenBank/DDBJ databases">
        <authorList>
            <person name="Jaros S."/>
            <person name="Januszkiewicz K."/>
            <person name="Wedrychowicz H."/>
        </authorList>
    </citation>
    <scope>NUCLEOTIDE SEQUENCE [LARGE SCALE GENOMIC DNA]</scope>
    <source>
        <strain evidence="1 2">DSM 8605</strain>
    </source>
</reference>
<evidence type="ECO:0000313" key="1">
    <source>
        <dbReference type="EMBL" id="SHH36698.1"/>
    </source>
</evidence>
<proteinExistence type="predicted"/>
<dbReference type="RefSeq" id="WP_073337218.1">
    <property type="nucleotide sequence ID" value="NZ_FQXM01000004.1"/>
</dbReference>
<dbReference type="STRING" id="1121316.SAMN02745207_00886"/>
<gene>
    <name evidence="1" type="ORF">SAMN02745207_00886</name>
</gene>
<keyword evidence="2" id="KW-1185">Reference proteome</keyword>
<dbReference type="Proteomes" id="UP000184447">
    <property type="component" value="Unassembled WGS sequence"/>
</dbReference>